<evidence type="ECO:0000256" key="3">
    <source>
        <dbReference type="ARBA" id="ARBA00022692"/>
    </source>
</evidence>
<dbReference type="InterPro" id="IPR001626">
    <property type="entry name" value="ABC_TroCD"/>
</dbReference>
<evidence type="ECO:0000256" key="5">
    <source>
        <dbReference type="ARBA" id="ARBA00023136"/>
    </source>
</evidence>
<feature type="transmembrane region" description="Helical" evidence="7">
    <location>
        <begin position="55"/>
        <end position="81"/>
    </location>
</feature>
<accession>A0ABU5N9J2</accession>
<evidence type="ECO:0000256" key="1">
    <source>
        <dbReference type="ARBA" id="ARBA00004141"/>
    </source>
</evidence>
<gene>
    <name evidence="8" type="ORF">R2Q92_12840</name>
</gene>
<evidence type="ECO:0000313" key="9">
    <source>
        <dbReference type="Proteomes" id="UP001291912"/>
    </source>
</evidence>
<keyword evidence="4 7" id="KW-1133">Transmembrane helix</keyword>
<feature type="transmembrane region" description="Helical" evidence="7">
    <location>
        <begin position="246"/>
        <end position="266"/>
    </location>
</feature>
<sequence length="290" mass="29580">MGTTPGCENLMGYFERALVLATLIGAITGLGGTVIVMRGRVFFAQALTHATFPGAIVAAILGVNVLLGAGVSGVALVGMMLLLERRREISRNVSAGLVLTSGFAMGVVLQSLNPHIPISPESVLVGSLFFAPVGSLPIAAGALLVVVMIVIVLRRPLLFSTFDVAGFRSVGGREAIVEGAVLTIVVIAAVVAIPAAGAVLTIALLAGPASAARLVTRTWIGMIAVAPLLSIGAAVSGTLLSRAAGVSAGGIIALVAGSEFVVALAASRLLRRRRRRHPASMENDYHSHVS</sequence>
<evidence type="ECO:0000256" key="4">
    <source>
        <dbReference type="ARBA" id="ARBA00022989"/>
    </source>
</evidence>
<feature type="transmembrane region" description="Helical" evidence="7">
    <location>
        <begin position="180"/>
        <end position="207"/>
    </location>
</feature>
<dbReference type="InterPro" id="IPR037294">
    <property type="entry name" value="ABC_BtuC-like"/>
</dbReference>
<reference evidence="8 9" key="1">
    <citation type="submission" date="2023-10" db="EMBL/GenBank/DDBJ databases">
        <title>Microbacterium xanthum sp. nov., isolated from seaweed.</title>
        <authorList>
            <person name="Lee S.D."/>
        </authorList>
    </citation>
    <scope>NUCLEOTIDE SEQUENCE [LARGE SCALE GENOMIC DNA]</scope>
    <source>
        <strain evidence="8 9">KCTC 19124</strain>
    </source>
</reference>
<dbReference type="Pfam" id="PF00950">
    <property type="entry name" value="ABC-3"/>
    <property type="match status" value="1"/>
</dbReference>
<dbReference type="SUPFAM" id="SSF81345">
    <property type="entry name" value="ABC transporter involved in vitamin B12 uptake, BtuC"/>
    <property type="match status" value="1"/>
</dbReference>
<dbReference type="RefSeq" id="WP_322597656.1">
    <property type="nucleotide sequence ID" value="NZ_BAAAPT010000001.1"/>
</dbReference>
<feature type="transmembrane region" description="Helical" evidence="7">
    <location>
        <begin position="124"/>
        <end position="153"/>
    </location>
</feature>
<keyword evidence="3 6" id="KW-0812">Transmembrane</keyword>
<keyword evidence="5 7" id="KW-0472">Membrane</keyword>
<feature type="transmembrane region" description="Helical" evidence="7">
    <location>
        <begin position="219"/>
        <end position="240"/>
    </location>
</feature>
<evidence type="ECO:0000313" key="8">
    <source>
        <dbReference type="EMBL" id="MDZ8162722.1"/>
    </source>
</evidence>
<evidence type="ECO:0000256" key="7">
    <source>
        <dbReference type="SAM" id="Phobius"/>
    </source>
</evidence>
<dbReference type="Gene3D" id="1.10.3470.10">
    <property type="entry name" value="ABC transporter involved in vitamin B12 uptake, BtuC"/>
    <property type="match status" value="1"/>
</dbReference>
<proteinExistence type="inferred from homology"/>
<feature type="transmembrane region" description="Helical" evidence="7">
    <location>
        <begin position="93"/>
        <end position="112"/>
    </location>
</feature>
<keyword evidence="6" id="KW-0813">Transport</keyword>
<evidence type="ECO:0000256" key="2">
    <source>
        <dbReference type="ARBA" id="ARBA00008034"/>
    </source>
</evidence>
<dbReference type="EMBL" id="JAWJYN010000003">
    <property type="protein sequence ID" value="MDZ8162722.1"/>
    <property type="molecule type" value="Genomic_DNA"/>
</dbReference>
<organism evidence="8 9">
    <name type="scientific">Microbacterium aquimaris</name>
    <dbReference type="NCBI Taxonomy" id="459816"/>
    <lineage>
        <taxon>Bacteria</taxon>
        <taxon>Bacillati</taxon>
        <taxon>Actinomycetota</taxon>
        <taxon>Actinomycetes</taxon>
        <taxon>Micrococcales</taxon>
        <taxon>Microbacteriaceae</taxon>
        <taxon>Microbacterium</taxon>
    </lineage>
</organism>
<protein>
    <submittedName>
        <fullName evidence="8">Metal ABC transporter permease</fullName>
    </submittedName>
</protein>
<dbReference type="Proteomes" id="UP001291912">
    <property type="component" value="Unassembled WGS sequence"/>
</dbReference>
<dbReference type="PANTHER" id="PTHR30477">
    <property type="entry name" value="ABC-TRANSPORTER METAL-BINDING PROTEIN"/>
    <property type="match status" value="1"/>
</dbReference>
<comment type="caution">
    <text evidence="8">The sequence shown here is derived from an EMBL/GenBank/DDBJ whole genome shotgun (WGS) entry which is preliminary data.</text>
</comment>
<comment type="subcellular location">
    <subcellularLocation>
        <location evidence="6">Cell membrane</location>
        <topology evidence="6">Multi-pass membrane protein</topology>
    </subcellularLocation>
    <subcellularLocation>
        <location evidence="1">Membrane</location>
        <topology evidence="1">Multi-pass membrane protein</topology>
    </subcellularLocation>
</comment>
<feature type="transmembrane region" description="Helical" evidence="7">
    <location>
        <begin position="18"/>
        <end position="43"/>
    </location>
</feature>
<evidence type="ECO:0000256" key="6">
    <source>
        <dbReference type="RuleBase" id="RU003943"/>
    </source>
</evidence>
<name>A0ABU5N9J2_9MICO</name>
<keyword evidence="9" id="KW-1185">Reference proteome</keyword>
<dbReference type="PANTHER" id="PTHR30477:SF21">
    <property type="entry name" value="ABC-3 PROTEIN"/>
    <property type="match status" value="1"/>
</dbReference>
<comment type="similarity">
    <text evidence="2 6">Belongs to the ABC-3 integral membrane protein family.</text>
</comment>